<gene>
    <name evidence="2" type="ORF">GGR39_000022</name>
</gene>
<organism evidence="2 3">
    <name type="scientific">Novosphingobium fluoreni</name>
    <dbReference type="NCBI Taxonomy" id="1391222"/>
    <lineage>
        <taxon>Bacteria</taxon>
        <taxon>Pseudomonadati</taxon>
        <taxon>Pseudomonadota</taxon>
        <taxon>Alphaproteobacteria</taxon>
        <taxon>Sphingomonadales</taxon>
        <taxon>Sphingomonadaceae</taxon>
        <taxon>Novosphingobium</taxon>
    </lineage>
</organism>
<dbReference type="InterPro" id="IPR007076">
    <property type="entry name" value="TfoX_N"/>
</dbReference>
<evidence type="ECO:0000259" key="1">
    <source>
        <dbReference type="Pfam" id="PF04993"/>
    </source>
</evidence>
<dbReference type="Gene3D" id="3.30.1460.30">
    <property type="entry name" value="YgaC/TfoX-N like chaperone"/>
    <property type="match status" value="1"/>
</dbReference>
<keyword evidence="3" id="KW-1185">Reference proteome</keyword>
<dbReference type="EMBL" id="JACIDY010000001">
    <property type="protein sequence ID" value="MBB3938393.1"/>
    <property type="molecule type" value="Genomic_DNA"/>
</dbReference>
<comment type="caution">
    <text evidence="2">The sequence shown here is derived from an EMBL/GenBank/DDBJ whole genome shotgun (WGS) entry which is preliminary data.</text>
</comment>
<reference evidence="2 3" key="1">
    <citation type="submission" date="2020-08" db="EMBL/GenBank/DDBJ databases">
        <title>Genomic Encyclopedia of Type Strains, Phase IV (KMG-IV): sequencing the most valuable type-strain genomes for metagenomic binning, comparative biology and taxonomic classification.</title>
        <authorList>
            <person name="Goeker M."/>
        </authorList>
    </citation>
    <scope>NUCLEOTIDE SEQUENCE [LARGE SCALE GENOMIC DNA]</scope>
    <source>
        <strain evidence="2 3">DSM 27568</strain>
    </source>
</reference>
<dbReference type="RefSeq" id="WP_183615371.1">
    <property type="nucleotide sequence ID" value="NZ_JACIDY010000001.1"/>
</dbReference>
<proteinExistence type="predicted"/>
<name>A0A7W6BUS4_9SPHN</name>
<evidence type="ECO:0000313" key="2">
    <source>
        <dbReference type="EMBL" id="MBB3938393.1"/>
    </source>
</evidence>
<accession>A0A7W6BUS4</accession>
<sequence>MNKAREKEGHTEIVDWVSECLEPIGTVTARAMMGGQTLYCDGVVFAIAAAGQLWFKADAETDHEWDAAERERFAYDRDGQTATMNYRLAPDDCYDYPDEMRRWAELGLVAGRRAAAKKKPCKAKEL</sequence>
<dbReference type="AlphaFoldDB" id="A0A7W6BUS4"/>
<dbReference type="Pfam" id="PF04993">
    <property type="entry name" value="TfoX_N"/>
    <property type="match status" value="1"/>
</dbReference>
<feature type="domain" description="TfoX N-terminal" evidence="1">
    <location>
        <begin position="20"/>
        <end position="108"/>
    </location>
</feature>
<dbReference type="Proteomes" id="UP000561459">
    <property type="component" value="Unassembled WGS sequence"/>
</dbReference>
<evidence type="ECO:0000313" key="3">
    <source>
        <dbReference type="Proteomes" id="UP000561459"/>
    </source>
</evidence>
<dbReference type="SUPFAM" id="SSF159894">
    <property type="entry name" value="YgaC/TfoX-N like"/>
    <property type="match status" value="1"/>
</dbReference>
<protein>
    <submittedName>
        <fullName evidence="2">DNA transformation protein</fullName>
    </submittedName>
</protein>